<organism evidence="8 9">
    <name type="scientific">Vitis vinifera</name>
    <name type="common">Grape</name>
    <dbReference type="NCBI Taxonomy" id="29760"/>
    <lineage>
        <taxon>Eukaryota</taxon>
        <taxon>Viridiplantae</taxon>
        <taxon>Streptophyta</taxon>
        <taxon>Embryophyta</taxon>
        <taxon>Tracheophyta</taxon>
        <taxon>Spermatophyta</taxon>
        <taxon>Magnoliopsida</taxon>
        <taxon>eudicotyledons</taxon>
        <taxon>Gunneridae</taxon>
        <taxon>Pentapetalae</taxon>
        <taxon>rosids</taxon>
        <taxon>Vitales</taxon>
        <taxon>Vitaceae</taxon>
        <taxon>Viteae</taxon>
        <taxon>Vitis</taxon>
    </lineage>
</organism>
<evidence type="ECO:0000256" key="7">
    <source>
        <dbReference type="SAM" id="Coils"/>
    </source>
</evidence>
<comment type="similarity">
    <text evidence="2">Belongs to the cytochrome P450 family.</text>
</comment>
<evidence type="ECO:0000256" key="6">
    <source>
        <dbReference type="ARBA" id="ARBA00023004"/>
    </source>
</evidence>
<reference evidence="8 9" key="1">
    <citation type="journal article" date="2023" name="Hortic Res">
        <title>The complete reference genome for grapevine (Vitis vinifera L.) genetics and breeding.</title>
        <authorList>
            <person name="Shi X."/>
            <person name="Cao S."/>
            <person name="Wang X."/>
            <person name="Huang S."/>
            <person name="Wang Y."/>
            <person name="Liu Z."/>
            <person name="Liu W."/>
            <person name="Leng X."/>
            <person name="Peng Y."/>
            <person name="Wang N."/>
            <person name="Wang Y."/>
            <person name="Ma Z."/>
            <person name="Xu X."/>
            <person name="Zhang F."/>
            <person name="Xue H."/>
            <person name="Zhong H."/>
            <person name="Wang Y."/>
            <person name="Zhang K."/>
            <person name="Velt A."/>
            <person name="Avia K."/>
            <person name="Holtgrawe D."/>
            <person name="Grimplet J."/>
            <person name="Matus J.T."/>
            <person name="Ware D."/>
            <person name="Wu X."/>
            <person name="Wang H."/>
            <person name="Liu C."/>
            <person name="Fang Y."/>
            <person name="Rustenholz C."/>
            <person name="Cheng Z."/>
            <person name="Xiao H."/>
            <person name="Zhou Y."/>
        </authorList>
    </citation>
    <scope>NUCLEOTIDE SEQUENCE [LARGE SCALE GENOMIC DNA]</scope>
    <source>
        <strain evidence="9">cv. Pinot noir / PN40024</strain>
        <tissue evidence="8">Leaf</tissue>
    </source>
</reference>
<keyword evidence="4" id="KW-0479">Metal-binding</keyword>
<dbReference type="InterPro" id="IPR036396">
    <property type="entry name" value="Cyt_P450_sf"/>
</dbReference>
<dbReference type="Proteomes" id="UP001227230">
    <property type="component" value="Chromosome 9"/>
</dbReference>
<keyword evidence="6" id="KW-0408">Iron</keyword>
<dbReference type="PANTHER" id="PTHR24286:SF30">
    <property type="entry name" value="3-EPI-6-DEOXOCATHASTERONE 23-MONOOXYGENASE CYP90D1"/>
    <property type="match status" value="1"/>
</dbReference>
<dbReference type="PRINTS" id="PR00463">
    <property type="entry name" value="EP450I"/>
</dbReference>
<keyword evidence="5" id="KW-0472">Membrane</keyword>
<evidence type="ECO:0000313" key="8">
    <source>
        <dbReference type="EMBL" id="WJZ94366.1"/>
    </source>
</evidence>
<evidence type="ECO:0000256" key="4">
    <source>
        <dbReference type="ARBA" id="ARBA00022723"/>
    </source>
</evidence>
<evidence type="ECO:0000256" key="5">
    <source>
        <dbReference type="ARBA" id="ARBA00022989"/>
    </source>
</evidence>
<evidence type="ECO:0000313" key="9">
    <source>
        <dbReference type="Proteomes" id="UP001227230"/>
    </source>
</evidence>
<dbReference type="CDD" id="cd11043">
    <property type="entry name" value="CYP90-like"/>
    <property type="match status" value="1"/>
</dbReference>
<dbReference type="InterPro" id="IPR017972">
    <property type="entry name" value="Cyt_P450_CS"/>
</dbReference>
<evidence type="ECO:0000256" key="1">
    <source>
        <dbReference type="ARBA" id="ARBA00004167"/>
    </source>
</evidence>
<dbReference type="SUPFAM" id="SSF48264">
    <property type="entry name" value="Cytochrome P450"/>
    <property type="match status" value="1"/>
</dbReference>
<name>A0ABY9CH06_VITVI</name>
<dbReference type="Pfam" id="PF00067">
    <property type="entry name" value="p450"/>
    <property type="match status" value="1"/>
</dbReference>
<evidence type="ECO:0000256" key="3">
    <source>
        <dbReference type="ARBA" id="ARBA00022692"/>
    </source>
</evidence>
<feature type="coiled-coil region" evidence="7">
    <location>
        <begin position="590"/>
        <end position="624"/>
    </location>
</feature>
<dbReference type="EMBL" id="CP126656">
    <property type="protein sequence ID" value="WJZ94366.1"/>
    <property type="molecule type" value="Genomic_DNA"/>
</dbReference>
<dbReference type="PROSITE" id="PS00086">
    <property type="entry name" value="CYTOCHROME_P450"/>
    <property type="match status" value="1"/>
</dbReference>
<gene>
    <name evidence="8" type="ORF">VitviT2T_013235</name>
</gene>
<feature type="coiled-coil region" evidence="7">
    <location>
        <begin position="656"/>
        <end position="690"/>
    </location>
</feature>
<sequence>MHNLWIVFLTAIFLSTIILLYRNRSRIRSSPSSSLPLGTLGWPLIGETLEFISCAYSDRPESFMERRRRMYGKVFKSHIFGSPTIVSIDAEVSRFVLQSDSKAFVPSYPKSLTELMGQSSILLINGSLQRRVHGLIGAFFKSPHLKAQITQEMESYIQKSMGSWRDDHPIFIQDEAKNIAFQVLVKALISLNPGEEMEFLRKQFQEFISGLMSLPVNIPGTRLYRSLQAKKKMVQLVGKIIQERRNINQPSKVPKDVLDVLLNDSSQLLTDTLISDNMIDLMIPGEDSVPVLVTLAIKYLSDCPAALQQLTEENMRLKRLKAERGETMTWSDYLSLPFTQTVITETLRLGNVIIGVMRKAMKDVEIKGHRIPKGWCVFAYFRSVHLDESQYDWPYQFNPWRWQDKNISSCSFTPFGGGQRLCPGLDLARLEASIFLHHFVTQFRWVAEDDSIVNFPTNRHLLQKKGELEMAGRNRFPRDAFDGRRGFPPEGPFLRGPPLPRLPPHPAMLEEEFEMQHAEMRRLFGENRRLVEDRMALQQELGVAKEELHRMNLAIGDIRAEQELHSRELIEKGLKLEADLRATEPLKNEAVQLRSEIQKLNNIRQDLAGQVQNLSQEVARLQADNKQIPLLRAEIEGLHQELMRARTAVDYEKKGNIELMEQRQAMEKNLVSMAREVEKLRAELASTDARPWGAGISGGSYGMKFGSPDGGFPAPYGDGYGAHLGAADKGPFYGSGSASWGGLEKPRATRR</sequence>
<keyword evidence="7" id="KW-0175">Coiled coil</keyword>
<protein>
    <recommendedName>
        <fullName evidence="10">3-epi-6-deoxocathasterone 23-monooxygenase</fullName>
    </recommendedName>
</protein>
<feature type="coiled-coil region" evidence="7">
    <location>
        <begin position="520"/>
        <end position="547"/>
    </location>
</feature>
<dbReference type="InterPro" id="IPR001128">
    <property type="entry name" value="Cyt_P450"/>
</dbReference>
<dbReference type="PANTHER" id="PTHR24286">
    <property type="entry name" value="CYTOCHROME P450 26"/>
    <property type="match status" value="1"/>
</dbReference>
<keyword evidence="3" id="KW-0812">Transmembrane</keyword>
<dbReference type="PRINTS" id="PR00385">
    <property type="entry name" value="P450"/>
</dbReference>
<dbReference type="Gene3D" id="1.10.630.10">
    <property type="entry name" value="Cytochrome P450"/>
    <property type="match status" value="1"/>
</dbReference>
<keyword evidence="9" id="KW-1185">Reference proteome</keyword>
<accession>A0ABY9CH06</accession>
<proteinExistence type="inferred from homology"/>
<keyword evidence="5" id="KW-1133">Transmembrane helix</keyword>
<evidence type="ECO:0008006" key="10">
    <source>
        <dbReference type="Google" id="ProtNLM"/>
    </source>
</evidence>
<dbReference type="InterPro" id="IPR002401">
    <property type="entry name" value="Cyt_P450_E_grp-I"/>
</dbReference>
<comment type="subcellular location">
    <subcellularLocation>
        <location evidence="1">Membrane</location>
        <topology evidence="1">Single-pass membrane protein</topology>
    </subcellularLocation>
</comment>
<evidence type="ECO:0000256" key="2">
    <source>
        <dbReference type="ARBA" id="ARBA00010617"/>
    </source>
</evidence>